<keyword evidence="2 3" id="KW-0802">TPR repeat</keyword>
<dbReference type="Gene3D" id="1.25.40.10">
    <property type="entry name" value="Tetratricopeptide repeat domain"/>
    <property type="match status" value="1"/>
</dbReference>
<dbReference type="EMBL" id="JBGBPQ010000030">
    <property type="protein sequence ID" value="KAL1495988.1"/>
    <property type="molecule type" value="Genomic_DNA"/>
</dbReference>
<organism evidence="4 5">
    <name type="scientific">Prymnesium parvum</name>
    <name type="common">Toxic golden alga</name>
    <dbReference type="NCBI Taxonomy" id="97485"/>
    <lineage>
        <taxon>Eukaryota</taxon>
        <taxon>Haptista</taxon>
        <taxon>Haptophyta</taxon>
        <taxon>Prymnesiophyceae</taxon>
        <taxon>Prymnesiales</taxon>
        <taxon>Prymnesiaceae</taxon>
        <taxon>Prymnesium</taxon>
    </lineage>
</organism>
<evidence type="ECO:0000256" key="2">
    <source>
        <dbReference type="ARBA" id="ARBA00022803"/>
    </source>
</evidence>
<sequence>MSKVATRPGTSRVLDASIASQLLARGESVDPAPAPGLKHLHQLVHIMAGGQAAASNVDMSEDSENGILSDPEETLAQEERLEKRVEMLRAKYGLSHDKTLKQIFKLLDCLIGQYKLNRTEKLLEEVQEVCQSAGSDWRVKHIQSLAFCRWKQYRFKEALALFLEQQAIVGASAALCENIGHTYSSLGDLPSAEQYFERAIELLKVGSYGNKGGIYMGLGLVRDRMGKTKEALPILEQALDHYQKEHTKDHQQLDSSIIAKAHMSIGKAHEKLEDLKQAASHMAEALRIFRRTVGETSPLTAHALGSLGKVRSLMGPEHLKEAISLLRQALKLEIAKDAFHLETVWDLFTRLKDVHMGEARERQQREQSTDQGSHLITLKAIYARYLPLVAQARARITSQHERDDIGTLAVFYKAVGELCMLAQDYNQGEELLNEALRLFALVPNFDCSGLIEGCKVLLSIAQSNQQSRPKLVRPGCMQVGDNATMTAN</sequence>
<dbReference type="PANTHER" id="PTHR45641">
    <property type="entry name" value="TETRATRICOPEPTIDE REPEAT PROTEIN (AFU_ORTHOLOGUE AFUA_6G03870)"/>
    <property type="match status" value="1"/>
</dbReference>
<evidence type="ECO:0000256" key="1">
    <source>
        <dbReference type="ARBA" id="ARBA00022737"/>
    </source>
</evidence>
<dbReference type="AlphaFoldDB" id="A0AB34IDE1"/>
<dbReference type="InterPro" id="IPR019734">
    <property type="entry name" value="TPR_rpt"/>
</dbReference>
<evidence type="ECO:0000256" key="3">
    <source>
        <dbReference type="PROSITE-ProRule" id="PRU00339"/>
    </source>
</evidence>
<dbReference type="SUPFAM" id="SSF48452">
    <property type="entry name" value="TPR-like"/>
    <property type="match status" value="1"/>
</dbReference>
<dbReference type="Pfam" id="PF13424">
    <property type="entry name" value="TPR_12"/>
    <property type="match status" value="2"/>
</dbReference>
<gene>
    <name evidence="4" type="ORF">AB1Y20_014625</name>
</gene>
<accession>A0AB34IDE1</accession>
<dbReference type="PROSITE" id="PS50005">
    <property type="entry name" value="TPR"/>
    <property type="match status" value="1"/>
</dbReference>
<protein>
    <submittedName>
        <fullName evidence="4">Uncharacterized protein</fullName>
    </submittedName>
</protein>
<dbReference type="PANTHER" id="PTHR45641:SF19">
    <property type="entry name" value="NEPHROCYSTIN-3"/>
    <property type="match status" value="1"/>
</dbReference>
<evidence type="ECO:0000313" key="5">
    <source>
        <dbReference type="Proteomes" id="UP001515480"/>
    </source>
</evidence>
<dbReference type="InterPro" id="IPR011990">
    <property type="entry name" value="TPR-like_helical_dom_sf"/>
</dbReference>
<comment type="caution">
    <text evidence="4">The sequence shown here is derived from an EMBL/GenBank/DDBJ whole genome shotgun (WGS) entry which is preliminary data.</text>
</comment>
<dbReference type="SMART" id="SM00028">
    <property type="entry name" value="TPR"/>
    <property type="match status" value="5"/>
</dbReference>
<reference evidence="4 5" key="1">
    <citation type="journal article" date="2024" name="Science">
        <title>Giant polyketide synthase enzymes in the biosynthesis of giant marine polyether toxins.</title>
        <authorList>
            <person name="Fallon T.R."/>
            <person name="Shende V.V."/>
            <person name="Wierzbicki I.H."/>
            <person name="Pendleton A.L."/>
            <person name="Watervoot N.F."/>
            <person name="Auber R.P."/>
            <person name="Gonzalez D.J."/>
            <person name="Wisecaver J.H."/>
            <person name="Moore B.S."/>
        </authorList>
    </citation>
    <scope>NUCLEOTIDE SEQUENCE [LARGE SCALE GENOMIC DNA]</scope>
    <source>
        <strain evidence="4 5">12B1</strain>
    </source>
</reference>
<keyword evidence="5" id="KW-1185">Reference proteome</keyword>
<keyword evidence="1" id="KW-0677">Repeat</keyword>
<proteinExistence type="predicted"/>
<feature type="repeat" description="TPR" evidence="3">
    <location>
        <begin position="173"/>
        <end position="206"/>
    </location>
</feature>
<evidence type="ECO:0000313" key="4">
    <source>
        <dbReference type="EMBL" id="KAL1495988.1"/>
    </source>
</evidence>
<dbReference type="Proteomes" id="UP001515480">
    <property type="component" value="Unassembled WGS sequence"/>
</dbReference>
<name>A0AB34IDE1_PRYPA</name>